<comment type="similarity">
    <text evidence="10">Belongs to the DNAAF19/PR46b family.</text>
</comment>
<evidence type="ECO:0000256" key="3">
    <source>
        <dbReference type="ARBA" id="ARBA00004496"/>
    </source>
</evidence>
<dbReference type="GO" id="GO:0005576">
    <property type="term" value="C:extracellular region"/>
    <property type="evidence" value="ECO:0007669"/>
    <property type="project" value="GOC"/>
</dbReference>
<evidence type="ECO:0000256" key="1">
    <source>
        <dbReference type="ARBA" id="ARBA00004048"/>
    </source>
</evidence>
<dbReference type="Pfam" id="PF13877">
    <property type="entry name" value="RPAP3_C"/>
    <property type="match status" value="1"/>
</dbReference>
<dbReference type="InterPro" id="IPR025986">
    <property type="entry name" value="RPAP3-like_C"/>
</dbReference>
<comment type="function">
    <text evidence="1">Dynein-attachment factor required for cilia motility.</text>
</comment>
<protein>
    <recommendedName>
        <fullName evidence="15">Dynein attachment factor N-terminal domain-containing protein</fullName>
    </recommendedName>
</protein>
<keyword evidence="5" id="KW-0963">Cytoplasm</keyword>
<evidence type="ECO:0000256" key="7">
    <source>
        <dbReference type="ARBA" id="ARBA00022846"/>
    </source>
</evidence>
<evidence type="ECO:0008006" key="15">
    <source>
        <dbReference type="Google" id="ProtNLM"/>
    </source>
</evidence>
<dbReference type="PANTHER" id="PTHR28572">
    <property type="entry name" value="COILED-COIL DOMAIN-CONTAINING PROTEIN 103"/>
    <property type="match status" value="1"/>
</dbReference>
<dbReference type="AlphaFoldDB" id="A0A836BRI4"/>
<evidence type="ECO:0000256" key="2">
    <source>
        <dbReference type="ARBA" id="ARBA00004230"/>
    </source>
</evidence>
<dbReference type="GO" id="GO:0036159">
    <property type="term" value="P:inner dynein arm assembly"/>
    <property type="evidence" value="ECO:0007669"/>
    <property type="project" value="TreeGrafter"/>
</dbReference>
<name>A0A836BRI4_9CHLO</name>
<dbReference type="InterPro" id="IPR042422">
    <property type="entry name" value="CC103"/>
</dbReference>
<dbReference type="EMBL" id="JAEHOE010000116">
    <property type="protein sequence ID" value="KAG2486205.1"/>
    <property type="molecule type" value="Genomic_DNA"/>
</dbReference>
<evidence type="ECO:0000256" key="5">
    <source>
        <dbReference type="ARBA" id="ARBA00022490"/>
    </source>
</evidence>
<dbReference type="GO" id="GO:0031514">
    <property type="term" value="C:motile cilium"/>
    <property type="evidence" value="ECO:0007669"/>
    <property type="project" value="UniProtKB-SubCell"/>
</dbReference>
<dbReference type="PANTHER" id="PTHR28572:SF1">
    <property type="entry name" value="COILED-COIL DOMAIN-CONTAINING PROTEIN 103"/>
    <property type="match status" value="1"/>
</dbReference>
<dbReference type="InterPro" id="IPR031733">
    <property type="entry name" value="Dynein_attach_N"/>
</dbReference>
<organism evidence="13 14">
    <name type="scientific">Edaphochlamys debaryana</name>
    <dbReference type="NCBI Taxonomy" id="47281"/>
    <lineage>
        <taxon>Eukaryota</taxon>
        <taxon>Viridiplantae</taxon>
        <taxon>Chlorophyta</taxon>
        <taxon>core chlorophytes</taxon>
        <taxon>Chlorophyceae</taxon>
        <taxon>CS clade</taxon>
        <taxon>Chlamydomonadales</taxon>
        <taxon>Chlamydomonadales incertae sedis</taxon>
        <taxon>Edaphochlamys</taxon>
    </lineage>
</organism>
<keyword evidence="8" id="KW-0969">Cilium</keyword>
<evidence type="ECO:0000259" key="11">
    <source>
        <dbReference type="Pfam" id="PF13877"/>
    </source>
</evidence>
<keyword evidence="14" id="KW-1185">Reference proteome</keyword>
<evidence type="ECO:0000313" key="13">
    <source>
        <dbReference type="EMBL" id="KAG2486205.1"/>
    </source>
</evidence>
<dbReference type="GO" id="GO:0036157">
    <property type="term" value="C:outer dynein arm"/>
    <property type="evidence" value="ECO:0007669"/>
    <property type="project" value="InterPro"/>
</dbReference>
<keyword evidence="9" id="KW-0966">Cell projection</keyword>
<evidence type="ECO:0000256" key="6">
    <source>
        <dbReference type="ARBA" id="ARBA00022794"/>
    </source>
</evidence>
<feature type="domain" description="Dynein attachment factor N-terminal" evidence="12">
    <location>
        <begin position="9"/>
        <end position="58"/>
    </location>
</feature>
<feature type="domain" description="RNA-polymerase II-associated protein 3-like C-terminal" evidence="11">
    <location>
        <begin position="97"/>
        <end position="203"/>
    </location>
</feature>
<keyword evidence="7" id="KW-0282">Flagellum</keyword>
<evidence type="ECO:0000256" key="9">
    <source>
        <dbReference type="ARBA" id="ARBA00023273"/>
    </source>
</evidence>
<proteinExistence type="inferred from homology"/>
<evidence type="ECO:0000256" key="10">
    <source>
        <dbReference type="ARBA" id="ARBA00049986"/>
    </source>
</evidence>
<comment type="subcellular location">
    <subcellularLocation>
        <location evidence="2">Cell projection</location>
        <location evidence="2">Cilium</location>
        <location evidence="2">Flagellum</location>
    </subcellularLocation>
    <subcellularLocation>
        <location evidence="3">Cytoplasm</location>
    </subcellularLocation>
</comment>
<reference evidence="13" key="1">
    <citation type="journal article" date="2020" name="bioRxiv">
        <title>Comparative genomics of Chlamydomonas.</title>
        <authorList>
            <person name="Craig R.J."/>
            <person name="Hasan A.R."/>
            <person name="Ness R.W."/>
            <person name="Keightley P.D."/>
        </authorList>
    </citation>
    <scope>NUCLEOTIDE SEQUENCE</scope>
    <source>
        <strain evidence="13">CCAP 11/70</strain>
    </source>
</reference>
<dbReference type="GO" id="GO:0007368">
    <property type="term" value="P:determination of left/right symmetry"/>
    <property type="evidence" value="ECO:0007669"/>
    <property type="project" value="TreeGrafter"/>
</dbReference>
<sequence length="252" mass="27177">MEADLRPAKVSKELSGAAYEDFKRKAIDEAKKRAVAQRVDYDTFKNMVLTAHLKPTNAPSQPSSDKPMPCWRFGVDGKLLKEQVTAAHLHACTPTEAPSTSDAFQKDWRRNCPAHDDKYRYLKLCGPEALRSIFRVEVSAETLRELLVVLDACWLGHAGAAEEADAGAGAALREAAFVAELLAALSEAGRFSLTARLLGSSSKPVLERLFAGLEAAASALEGQAEGEAAEERRLAPGALEQLAALRKAYGLA</sequence>
<dbReference type="GO" id="GO:0003351">
    <property type="term" value="P:epithelial cilium movement involved in extracellular fluid movement"/>
    <property type="evidence" value="ECO:0007669"/>
    <property type="project" value="TreeGrafter"/>
</dbReference>
<evidence type="ECO:0000256" key="4">
    <source>
        <dbReference type="ARBA" id="ARBA00011738"/>
    </source>
</evidence>
<keyword evidence="6" id="KW-0970">Cilium biogenesis/degradation</keyword>
<evidence type="ECO:0000256" key="8">
    <source>
        <dbReference type="ARBA" id="ARBA00023069"/>
    </source>
</evidence>
<dbReference type="OrthoDB" id="447931at2759"/>
<evidence type="ECO:0000313" key="14">
    <source>
        <dbReference type="Proteomes" id="UP000612055"/>
    </source>
</evidence>
<comment type="caution">
    <text evidence="13">The sequence shown here is derived from an EMBL/GenBank/DDBJ whole genome shotgun (WGS) entry which is preliminary data.</text>
</comment>
<evidence type="ECO:0000259" key="12">
    <source>
        <dbReference type="Pfam" id="PF15867"/>
    </source>
</evidence>
<dbReference type="Pfam" id="PF15867">
    <property type="entry name" value="Dynein_attach_N"/>
    <property type="match status" value="1"/>
</dbReference>
<gene>
    <name evidence="13" type="ORF">HYH03_015167</name>
</gene>
<accession>A0A836BRI4</accession>
<dbReference type="Proteomes" id="UP000612055">
    <property type="component" value="Unassembled WGS sequence"/>
</dbReference>
<comment type="subunit">
    <text evidence="4">Homodimer.</text>
</comment>